<keyword evidence="2" id="KW-0238">DNA-binding</keyword>
<evidence type="ECO:0000259" key="5">
    <source>
        <dbReference type="PROSITE" id="PS51464"/>
    </source>
</evidence>
<dbReference type="Pfam" id="PF01380">
    <property type="entry name" value="SIS"/>
    <property type="match status" value="1"/>
</dbReference>
<accession>A0ABS6TGJ6</accession>
<dbReference type="Proteomes" id="UP000774130">
    <property type="component" value="Unassembled WGS sequence"/>
</dbReference>
<dbReference type="RefSeq" id="WP_218327251.1">
    <property type="nucleotide sequence ID" value="NZ_JAHUZB010000007.1"/>
</dbReference>
<dbReference type="EMBL" id="JAHUZB010000007">
    <property type="protein sequence ID" value="MBV7392039.1"/>
    <property type="molecule type" value="Genomic_DNA"/>
</dbReference>
<gene>
    <name evidence="6" type="ORF">KUA55_15260</name>
</gene>
<dbReference type="PROSITE" id="PS51464">
    <property type="entry name" value="SIS"/>
    <property type="match status" value="1"/>
</dbReference>
<dbReference type="InterPro" id="IPR047640">
    <property type="entry name" value="RpiR-like"/>
</dbReference>
<dbReference type="InterPro" id="IPR001347">
    <property type="entry name" value="SIS_dom"/>
</dbReference>
<comment type="caution">
    <text evidence="6">The sequence shown here is derived from an EMBL/GenBank/DDBJ whole genome shotgun (WGS) entry which is preliminary data.</text>
</comment>
<keyword evidence="7" id="KW-1185">Reference proteome</keyword>
<dbReference type="CDD" id="cd05013">
    <property type="entry name" value="SIS_RpiR"/>
    <property type="match status" value="1"/>
</dbReference>
<keyword evidence="3" id="KW-0804">Transcription</keyword>
<dbReference type="Pfam" id="PF01418">
    <property type="entry name" value="HTH_6"/>
    <property type="match status" value="1"/>
</dbReference>
<dbReference type="PROSITE" id="PS51071">
    <property type="entry name" value="HTH_RPIR"/>
    <property type="match status" value="1"/>
</dbReference>
<organism evidence="6 7">
    <name type="scientific">Enterococcus alishanensis</name>
    <dbReference type="NCBI Taxonomy" id="1303817"/>
    <lineage>
        <taxon>Bacteria</taxon>
        <taxon>Bacillati</taxon>
        <taxon>Bacillota</taxon>
        <taxon>Bacilli</taxon>
        <taxon>Lactobacillales</taxon>
        <taxon>Enterococcaceae</taxon>
        <taxon>Enterococcus</taxon>
    </lineage>
</organism>
<feature type="domain" description="SIS" evidence="5">
    <location>
        <begin position="132"/>
        <end position="272"/>
    </location>
</feature>
<sequence>MENNLSYAERIKLKYHILSKTEKKIADYVLAVGFKVSEMTLAELAQAIEVSEPSIVRFTKALNFKGFSDFKAQVLKDWGKEEQTSEKPEKFVDLNFSQEDTIDSIPNKIIQSTIKGLEDTLKIFDYQAFNTAIEAILAADRIEVFGLGTSGSIALDFVSKLIRIGVNANYFADNHLGQLSARSLKKTDVAIAITHSGSTIDAVNTLEIAQKTGAKTIALTNYKATHISKFADIELLTGDHETTFYSETMISRTSLLSLVDMLYMGILLSDYERFTTELHQVNSLVEGKNY</sequence>
<evidence type="ECO:0000256" key="2">
    <source>
        <dbReference type="ARBA" id="ARBA00023125"/>
    </source>
</evidence>
<evidence type="ECO:0000313" key="7">
    <source>
        <dbReference type="Proteomes" id="UP000774130"/>
    </source>
</evidence>
<dbReference type="PANTHER" id="PTHR30514">
    <property type="entry name" value="GLUCOKINASE"/>
    <property type="match status" value="1"/>
</dbReference>
<proteinExistence type="predicted"/>
<dbReference type="PANTHER" id="PTHR30514:SF1">
    <property type="entry name" value="HTH-TYPE TRANSCRIPTIONAL REGULATOR HEXR-RELATED"/>
    <property type="match status" value="1"/>
</dbReference>
<keyword evidence="1" id="KW-0805">Transcription regulation</keyword>
<dbReference type="InterPro" id="IPR035472">
    <property type="entry name" value="RpiR-like_SIS"/>
</dbReference>
<evidence type="ECO:0000256" key="3">
    <source>
        <dbReference type="ARBA" id="ARBA00023163"/>
    </source>
</evidence>
<name>A0ABS6TGJ6_9ENTE</name>
<reference evidence="6 7" key="1">
    <citation type="submission" date="2021-06" db="EMBL/GenBank/DDBJ databases">
        <title>Enterococcus alishanensis sp. nov., a novel lactic acid bacterium isolated from fresh coffee beans.</title>
        <authorList>
            <person name="Chen Y.-S."/>
        </authorList>
    </citation>
    <scope>NUCLEOTIDE SEQUENCE [LARGE SCALE GENOMIC DNA]</scope>
    <source>
        <strain evidence="6 7">ALS3</strain>
    </source>
</reference>
<feature type="domain" description="HTH rpiR-type" evidence="4">
    <location>
        <begin position="5"/>
        <end position="81"/>
    </location>
</feature>
<evidence type="ECO:0000256" key="1">
    <source>
        <dbReference type="ARBA" id="ARBA00023015"/>
    </source>
</evidence>
<dbReference type="InterPro" id="IPR000281">
    <property type="entry name" value="HTH_RpiR"/>
</dbReference>
<evidence type="ECO:0000313" key="6">
    <source>
        <dbReference type="EMBL" id="MBV7392039.1"/>
    </source>
</evidence>
<protein>
    <submittedName>
        <fullName evidence="6">MurR/RpiR family transcriptional regulator</fullName>
    </submittedName>
</protein>
<evidence type="ECO:0000259" key="4">
    <source>
        <dbReference type="PROSITE" id="PS51071"/>
    </source>
</evidence>